<evidence type="ECO:0000256" key="3">
    <source>
        <dbReference type="ARBA" id="ARBA00022572"/>
    </source>
</evidence>
<dbReference type="EC" id="2.7.10.1" evidence="21"/>
<dbReference type="InterPro" id="IPR018056">
    <property type="entry name" value="Kringle_CS"/>
</dbReference>
<dbReference type="SMART" id="SM00409">
    <property type="entry name" value="IG"/>
    <property type="match status" value="1"/>
</dbReference>
<feature type="region of interest" description="Disordered" evidence="22">
    <location>
        <begin position="76"/>
        <end position="106"/>
    </location>
</feature>
<dbReference type="Pfam" id="PF00051">
    <property type="entry name" value="Kringle"/>
    <property type="match status" value="1"/>
</dbReference>
<feature type="transmembrane region" description="Helical" evidence="23">
    <location>
        <begin position="593"/>
        <end position="617"/>
    </location>
</feature>
<dbReference type="InterPro" id="IPR013098">
    <property type="entry name" value="Ig_I-set"/>
</dbReference>
<evidence type="ECO:0000256" key="17">
    <source>
        <dbReference type="ARBA" id="ARBA00034103"/>
    </source>
</evidence>
<feature type="compositionally biased region" description="Acidic residues" evidence="22">
    <location>
        <begin position="180"/>
        <end position="198"/>
    </location>
</feature>
<dbReference type="SUPFAM" id="SSF56112">
    <property type="entry name" value="Protein kinase-like (PK-like)"/>
    <property type="match status" value="1"/>
</dbReference>
<dbReference type="SMART" id="SM00130">
    <property type="entry name" value="KR"/>
    <property type="match status" value="1"/>
</dbReference>
<evidence type="ECO:0000256" key="20">
    <source>
        <dbReference type="PROSITE-ProRule" id="PRU10141"/>
    </source>
</evidence>
<feature type="region of interest" description="Disordered" evidence="22">
    <location>
        <begin position="1101"/>
        <end position="1120"/>
    </location>
</feature>
<protein>
    <recommendedName>
        <fullName evidence="21">Tyrosine-protein kinase receptor</fullName>
        <ecNumber evidence="21">2.7.10.1</ecNumber>
    </recommendedName>
</protein>
<keyword evidence="14 21" id="KW-0675">Receptor</keyword>
<keyword evidence="7 28" id="KW-0418">Kinase</keyword>
<dbReference type="PRINTS" id="PR00018">
    <property type="entry name" value="KRINGLE"/>
</dbReference>
<dbReference type="PROSITE" id="PS50070">
    <property type="entry name" value="KRINGLE_2"/>
    <property type="match status" value="1"/>
</dbReference>
<feature type="domain" description="Kringle" evidence="26">
    <location>
        <begin position="516"/>
        <end position="588"/>
    </location>
</feature>
<dbReference type="PRINTS" id="PR00109">
    <property type="entry name" value="TYRKINASE"/>
</dbReference>
<evidence type="ECO:0000256" key="7">
    <source>
        <dbReference type="ARBA" id="ARBA00022777"/>
    </source>
</evidence>
<reference evidence="30" key="1">
    <citation type="journal article" date="2020" name="PLoS Negl. Trop. Dis.">
        <title>High-quality nuclear genome for Sarcoptes scabiei-A critical resource for a neglected parasite.</title>
        <authorList>
            <person name="Korhonen P.K."/>
            <person name="Gasser R.B."/>
            <person name="Ma G."/>
            <person name="Wang T."/>
            <person name="Stroehlein A.J."/>
            <person name="Young N.D."/>
            <person name="Ang C.S."/>
            <person name="Fernando D.D."/>
            <person name="Lu H.C."/>
            <person name="Taylor S."/>
            <person name="Reynolds S.L."/>
            <person name="Mofiz E."/>
            <person name="Najaraj S.H."/>
            <person name="Gowda H."/>
            <person name="Madugundu A."/>
            <person name="Renuse S."/>
            <person name="Holt D."/>
            <person name="Pandey A."/>
            <person name="Papenfuss A.T."/>
            <person name="Fischer K."/>
        </authorList>
    </citation>
    <scope>NUCLEOTIDE SEQUENCE [LARGE SCALE GENOMIC DNA]</scope>
</reference>
<keyword evidence="8 20" id="KW-0067">ATP-binding</keyword>
<dbReference type="Proteomes" id="UP000070412">
    <property type="component" value="Unassembled WGS sequence"/>
</dbReference>
<feature type="region of interest" description="Disordered" evidence="22">
    <location>
        <begin position="125"/>
        <end position="162"/>
    </location>
</feature>
<evidence type="ECO:0000256" key="15">
    <source>
        <dbReference type="ARBA" id="ARBA00023180"/>
    </source>
</evidence>
<evidence type="ECO:0000256" key="8">
    <source>
        <dbReference type="ARBA" id="ARBA00022840"/>
    </source>
</evidence>
<dbReference type="FunFam" id="2.60.40.10:FF:000107">
    <property type="entry name" value="Myosin, light chain kinase a"/>
    <property type="match status" value="1"/>
</dbReference>
<evidence type="ECO:0000256" key="5">
    <source>
        <dbReference type="ARBA" id="ARBA00022692"/>
    </source>
</evidence>
<evidence type="ECO:0000313" key="29">
    <source>
        <dbReference type="EnsemblMetazoa" id="KAF7495677.1"/>
    </source>
</evidence>
<reference evidence="29" key="3">
    <citation type="submission" date="2022-06" db="UniProtKB">
        <authorList>
            <consortium name="EnsemblMetazoa"/>
        </authorList>
    </citation>
    <scope>IDENTIFICATION</scope>
</reference>
<evidence type="ECO:0000256" key="4">
    <source>
        <dbReference type="ARBA" id="ARBA00022679"/>
    </source>
</evidence>
<feature type="compositionally biased region" description="Pro residues" evidence="22">
    <location>
        <begin position="1104"/>
        <end position="1116"/>
    </location>
</feature>
<feature type="compositionally biased region" description="Low complexity" evidence="22">
    <location>
        <begin position="146"/>
        <end position="162"/>
    </location>
</feature>
<dbReference type="GO" id="GO:0017147">
    <property type="term" value="F:Wnt-protein binding"/>
    <property type="evidence" value="ECO:0007669"/>
    <property type="project" value="TreeGrafter"/>
</dbReference>
<dbReference type="FunFam" id="3.30.200.20:FF:000139">
    <property type="entry name" value="inactive tyrosine-protein kinase transmembrane receptor ROR1"/>
    <property type="match status" value="1"/>
</dbReference>
<evidence type="ECO:0000256" key="12">
    <source>
        <dbReference type="ARBA" id="ARBA00023137"/>
    </source>
</evidence>
<dbReference type="InterPro" id="IPR001245">
    <property type="entry name" value="Ser-Thr/Tyr_kinase_cat_dom"/>
</dbReference>
<keyword evidence="4" id="KW-0808">Transferase</keyword>
<keyword evidence="5 21" id="KW-0812">Transmembrane</keyword>
<keyword evidence="3 19" id="KW-0420">Kringle</keyword>
<evidence type="ECO:0000256" key="21">
    <source>
        <dbReference type="RuleBase" id="RU000312"/>
    </source>
</evidence>
<dbReference type="InterPro" id="IPR003599">
    <property type="entry name" value="Ig_sub"/>
</dbReference>
<reference evidence="28" key="2">
    <citation type="submission" date="2020-01" db="EMBL/GenBank/DDBJ databases">
        <authorList>
            <person name="Korhonen P.K.K."/>
            <person name="Guangxu M.G."/>
            <person name="Wang T.W."/>
            <person name="Stroehlein A.J.S."/>
            <person name="Young N.D."/>
            <person name="Ang C.-S.A."/>
            <person name="Fernando D.W.F."/>
            <person name="Lu H.L."/>
            <person name="Taylor S.T."/>
            <person name="Ehtesham M.E.M."/>
            <person name="Najaraj S.H.N."/>
            <person name="Harsha G.H.G."/>
            <person name="Madugundu A.M."/>
            <person name="Renuse S.R."/>
            <person name="Holt D.H."/>
            <person name="Pandey A.P."/>
            <person name="Papenfuss A.P."/>
            <person name="Gasser R.B.G."/>
            <person name="Fischer K.F."/>
        </authorList>
    </citation>
    <scope>NUCLEOTIDE SEQUENCE</scope>
    <source>
        <strain evidence="28">SSS_KF_BRIS2020</strain>
    </source>
</reference>
<dbReference type="InterPro" id="IPR020635">
    <property type="entry name" value="Tyr_kinase_cat_dom"/>
</dbReference>
<evidence type="ECO:0000256" key="13">
    <source>
        <dbReference type="ARBA" id="ARBA00023157"/>
    </source>
</evidence>
<proteinExistence type="inferred from homology"/>
<feature type="compositionally biased region" description="Low complexity" evidence="22">
    <location>
        <begin position="77"/>
        <end position="106"/>
    </location>
</feature>
<name>A0A834RFC2_SARSC</name>
<dbReference type="PROSITE" id="PS50038">
    <property type="entry name" value="FZ"/>
    <property type="match status" value="1"/>
</dbReference>
<dbReference type="InterPro" id="IPR008266">
    <property type="entry name" value="Tyr_kinase_AS"/>
</dbReference>
<dbReference type="Pfam" id="PF07679">
    <property type="entry name" value="I-set"/>
    <property type="match status" value="1"/>
</dbReference>
<evidence type="ECO:0000256" key="22">
    <source>
        <dbReference type="SAM" id="MobiDB-lite"/>
    </source>
</evidence>
<evidence type="ECO:0000256" key="14">
    <source>
        <dbReference type="ARBA" id="ARBA00023170"/>
    </source>
</evidence>
<keyword evidence="11 23" id="KW-0472">Membrane</keyword>
<feature type="region of interest" description="Disordered" evidence="22">
    <location>
        <begin position="679"/>
        <end position="699"/>
    </location>
</feature>
<dbReference type="GO" id="GO:0005886">
    <property type="term" value="C:plasma membrane"/>
    <property type="evidence" value="ECO:0007669"/>
    <property type="project" value="TreeGrafter"/>
</dbReference>
<keyword evidence="30" id="KW-1185">Reference proteome</keyword>
<dbReference type="PROSITE" id="PS50011">
    <property type="entry name" value="PROTEIN_KINASE_DOM"/>
    <property type="match status" value="1"/>
</dbReference>
<evidence type="ECO:0000256" key="19">
    <source>
        <dbReference type="PROSITE-ProRule" id="PRU00121"/>
    </source>
</evidence>
<keyword evidence="15" id="KW-0325">Glycoprotein</keyword>
<dbReference type="CDD" id="cd07459">
    <property type="entry name" value="CRD_TK_ROR_like"/>
    <property type="match status" value="1"/>
</dbReference>
<dbReference type="Gene3D" id="3.30.200.20">
    <property type="entry name" value="Phosphorylase Kinase, domain 1"/>
    <property type="match status" value="1"/>
</dbReference>
<dbReference type="CDD" id="cd05048">
    <property type="entry name" value="PTKc_Ror"/>
    <property type="match status" value="1"/>
</dbReference>
<dbReference type="Gene3D" id="1.10.2000.10">
    <property type="entry name" value="Frizzled cysteine-rich domain"/>
    <property type="match status" value="1"/>
</dbReference>
<dbReference type="InterPro" id="IPR011009">
    <property type="entry name" value="Kinase-like_dom_sf"/>
</dbReference>
<feature type="domain" description="Ig-like" evidence="27">
    <location>
        <begin position="218"/>
        <end position="329"/>
    </location>
</feature>
<accession>A0A834RFC2</accession>
<evidence type="ECO:0000256" key="10">
    <source>
        <dbReference type="ARBA" id="ARBA00023018"/>
    </source>
</evidence>
<evidence type="ECO:0000259" key="24">
    <source>
        <dbReference type="PROSITE" id="PS50011"/>
    </source>
</evidence>
<dbReference type="InterPro" id="IPR000719">
    <property type="entry name" value="Prot_kinase_dom"/>
</dbReference>
<dbReference type="InterPro" id="IPR007110">
    <property type="entry name" value="Ig-like_dom"/>
</dbReference>
<feature type="compositionally biased region" description="Polar residues" evidence="22">
    <location>
        <begin position="215"/>
        <end position="224"/>
    </location>
</feature>
<dbReference type="GO" id="GO:0007169">
    <property type="term" value="P:cell surface receptor protein tyrosine kinase signaling pathway"/>
    <property type="evidence" value="ECO:0007669"/>
    <property type="project" value="InterPro"/>
</dbReference>
<evidence type="ECO:0000256" key="11">
    <source>
        <dbReference type="ARBA" id="ARBA00023136"/>
    </source>
</evidence>
<feature type="domain" description="FZ" evidence="25">
    <location>
        <begin position="369"/>
        <end position="503"/>
    </location>
</feature>
<evidence type="ECO:0000256" key="18">
    <source>
        <dbReference type="ARBA" id="ARBA00051243"/>
    </source>
</evidence>
<dbReference type="CDD" id="cd00108">
    <property type="entry name" value="KR"/>
    <property type="match status" value="1"/>
</dbReference>
<dbReference type="InterPro" id="IPR036179">
    <property type="entry name" value="Ig-like_dom_sf"/>
</dbReference>
<dbReference type="InterPro" id="IPR036790">
    <property type="entry name" value="Frizzled_dom_sf"/>
</dbReference>
<dbReference type="GO" id="GO:0045202">
    <property type="term" value="C:synapse"/>
    <property type="evidence" value="ECO:0007669"/>
    <property type="project" value="UniProtKB-SubCell"/>
</dbReference>
<dbReference type="InterPro" id="IPR000001">
    <property type="entry name" value="Kringle"/>
</dbReference>
<dbReference type="PANTHER" id="PTHR24416">
    <property type="entry name" value="TYROSINE-PROTEIN KINASE RECEPTOR"/>
    <property type="match status" value="1"/>
</dbReference>
<sequence length="1218" mass="135278">MAPKQIIQGPNRFGVRVFAPNSIRILDSIDRFHRSSTLLISIVIICSILGSSLTDPIAQSSSSSLSSGYPSHHHHLLLNSHPSSSHNSLHHSSPLSLSSSSSSSSSRSSFGDYLPSISRSSISQPSNSLFPIHHQSSSSPNHLHHQQSMLMSSSHHQSLASSQGNVFHADDVIMSPPEQADVEDADPDELEDDFDVNDDFSYYDNDQSSSSSSSTITPNANNTSDLDENSHQYFLRIEKPLTNLTKESGDDVRLKCEFSGKPKLKVNWYKNEAPIELETGKISVKSTKIQPDRIRARLIIKRLDTHDTGYYKCEATNGYTTIESTGVLVVKAYDFNQPNMNSPPQFSPPETIMQPSFSMPNIDAKQLLDGPGMCQQYRGSACSQFLQNHSIYVRNEYWQQIMDEKLLAAFTVIVHSPDVSVQCHRYAISSLCFHVFSLCDDTVPHPHPRKVCRDECEMLENNICHMEYTIAKKHPLIGHQDILPDCDDLPPIGSREGQRCVRLGIPNTISVSPDHNCYYDRGQTYRGTDSQTQSGAQCLYWSQQIFLRTSEYPELTGHNYCRNPGGREGQPWCYVHDFRKEFCDIPKCFDQYLWFYIVSPIVCALILFISLVCICCIRRRKIVARRNRALLDDHHKHTILSASNSLNAKLNGFLSNGTGTNAGLLSSFNGQPKSNGITTSLTSNSSCSNGSNNPSNRNRYALEQMGNSVEMNSLLPQNHYNHSQQSHGHHTSDNQHLSSSSSSNGSTSGRAHSGRTPTEYPISNVRFIQELGEGAFGKVYRGELFMSNGGPLVIPIAIKTLKENSSIKTKADFRREADLMAELQHPNIVCLLGVCFTEEPMCMLFEYMRKGDLHEYLVIHGPNPPITSIAVDPSEILEISDCLHIATQIAAGMEYLSSHHYVHRDLAARNCLVGEHLTVKISDFGLSRDIYSSDYYRVQSKSLLPVRWMPAESCLYGRFTTESDVWSFGVLLWEIFSYGQQPYSGYSNTEVIEMVRSRQLLACPVGCPQHIYSMMLECWQETAGQRPAFHDLHSRLRSWEAVHARDARKSSSNESNGVRQASITTASTRLYNSGGAVAYQTTMLTDNTIASPLLSNKNIHQGLPLPPPPPPIPPPSTSATSNSLIANRTNNAVFPGPNIGGGNFTPATVQYSQQGIFLNGDQLHTCQTNNNLNHLHYQFSSANSASSNSIAANNGTNSRPNTPSVTRANKLPTILGHC</sequence>
<comment type="subcellular location">
    <subcellularLocation>
        <location evidence="1">Membrane</location>
        <topology evidence="1">Single-pass type I membrane protein</topology>
    </subcellularLocation>
    <subcellularLocation>
        <location evidence="17">Synapse</location>
    </subcellularLocation>
</comment>
<dbReference type="PROSITE" id="PS50835">
    <property type="entry name" value="IG_LIKE"/>
    <property type="match status" value="1"/>
</dbReference>
<dbReference type="SMART" id="SM00219">
    <property type="entry name" value="TyrKc"/>
    <property type="match status" value="1"/>
</dbReference>
<dbReference type="InterPro" id="IPR020067">
    <property type="entry name" value="Frizzled_dom"/>
</dbReference>
<dbReference type="InterPro" id="IPR002011">
    <property type="entry name" value="Tyr_kinase_rcpt_2_CS"/>
</dbReference>
<feature type="binding site" evidence="20">
    <location>
        <position position="799"/>
    </location>
    <ligand>
        <name>ATP</name>
        <dbReference type="ChEBI" id="CHEBI:30616"/>
    </ligand>
</feature>
<feature type="region of interest" description="Disordered" evidence="22">
    <location>
        <begin position="1188"/>
        <end position="1218"/>
    </location>
</feature>
<dbReference type="SMART" id="SM00408">
    <property type="entry name" value="IGc2"/>
    <property type="match status" value="1"/>
</dbReference>
<dbReference type="InterPro" id="IPR013806">
    <property type="entry name" value="Kringle-like"/>
</dbReference>
<dbReference type="OrthoDB" id="10005095at2759"/>
<feature type="compositionally biased region" description="Low complexity" evidence="22">
    <location>
        <begin position="199"/>
        <end position="214"/>
    </location>
</feature>
<keyword evidence="16" id="KW-0393">Immunoglobulin domain</keyword>
<dbReference type="GO" id="GO:0043235">
    <property type="term" value="C:receptor complex"/>
    <property type="evidence" value="ECO:0007669"/>
    <property type="project" value="TreeGrafter"/>
</dbReference>
<evidence type="ECO:0000256" key="2">
    <source>
        <dbReference type="ARBA" id="ARBA00022553"/>
    </source>
</evidence>
<evidence type="ECO:0000256" key="23">
    <source>
        <dbReference type="SAM" id="Phobius"/>
    </source>
</evidence>
<keyword evidence="2 21" id="KW-0597">Phosphoprotein</keyword>
<dbReference type="SUPFAM" id="SSF57440">
    <property type="entry name" value="Kringle-like"/>
    <property type="match status" value="1"/>
</dbReference>
<dbReference type="InterPro" id="IPR041775">
    <property type="entry name" value="Ror-like_CRD"/>
</dbReference>
<evidence type="ECO:0000256" key="1">
    <source>
        <dbReference type="ARBA" id="ARBA00004479"/>
    </source>
</evidence>
<keyword evidence="12" id="KW-0829">Tyrosine-protein kinase</keyword>
<dbReference type="InterPro" id="IPR013783">
    <property type="entry name" value="Ig-like_fold"/>
</dbReference>
<dbReference type="InterPro" id="IPR003598">
    <property type="entry name" value="Ig_sub2"/>
</dbReference>
<evidence type="ECO:0000313" key="28">
    <source>
        <dbReference type="EMBL" id="KAF7495677.1"/>
    </source>
</evidence>
<dbReference type="PROSITE" id="PS00021">
    <property type="entry name" value="KRINGLE_1"/>
    <property type="match status" value="1"/>
</dbReference>
<dbReference type="InterPro" id="IPR050122">
    <property type="entry name" value="RTK"/>
</dbReference>
<dbReference type="EnsemblMetazoa" id="SSS_6830s_mrna">
    <property type="protein sequence ID" value="KAF7495677.1"/>
    <property type="gene ID" value="SSS_6830"/>
</dbReference>
<evidence type="ECO:0000259" key="26">
    <source>
        <dbReference type="PROSITE" id="PS50070"/>
    </source>
</evidence>
<evidence type="ECO:0000313" key="30">
    <source>
        <dbReference type="Proteomes" id="UP000070412"/>
    </source>
</evidence>
<dbReference type="PROSITE" id="PS00109">
    <property type="entry name" value="PROTEIN_KINASE_TYR"/>
    <property type="match status" value="1"/>
</dbReference>
<keyword evidence="10" id="KW-0770">Synapse</keyword>
<evidence type="ECO:0000259" key="27">
    <source>
        <dbReference type="PROSITE" id="PS50835"/>
    </source>
</evidence>
<evidence type="ECO:0000256" key="9">
    <source>
        <dbReference type="ARBA" id="ARBA00022989"/>
    </source>
</evidence>
<organism evidence="28">
    <name type="scientific">Sarcoptes scabiei</name>
    <name type="common">Itch mite</name>
    <name type="synonym">Acarus scabiei</name>
    <dbReference type="NCBI Taxonomy" id="52283"/>
    <lineage>
        <taxon>Eukaryota</taxon>
        <taxon>Metazoa</taxon>
        <taxon>Ecdysozoa</taxon>
        <taxon>Arthropoda</taxon>
        <taxon>Chelicerata</taxon>
        <taxon>Arachnida</taxon>
        <taxon>Acari</taxon>
        <taxon>Acariformes</taxon>
        <taxon>Sarcoptiformes</taxon>
        <taxon>Astigmata</taxon>
        <taxon>Psoroptidia</taxon>
        <taxon>Sarcoptoidea</taxon>
        <taxon>Sarcoptidae</taxon>
        <taxon>Sarcoptinae</taxon>
        <taxon>Sarcoptes</taxon>
    </lineage>
</organism>
<dbReference type="Gene3D" id="2.60.40.10">
    <property type="entry name" value="Immunoglobulins"/>
    <property type="match status" value="1"/>
</dbReference>
<dbReference type="PANTHER" id="PTHR24416:SF611">
    <property type="entry name" value="TYROSINE-PROTEIN KINASE TRANSMEMBRANE RECEPTOR ROR"/>
    <property type="match status" value="1"/>
</dbReference>
<feature type="compositionally biased region" description="Polar residues" evidence="22">
    <location>
        <begin position="1195"/>
        <end position="1207"/>
    </location>
</feature>
<dbReference type="EMBL" id="WVUK01000046">
    <property type="protein sequence ID" value="KAF7495677.1"/>
    <property type="molecule type" value="Genomic_DNA"/>
</dbReference>
<evidence type="ECO:0000259" key="25">
    <source>
        <dbReference type="PROSITE" id="PS50038"/>
    </source>
</evidence>
<dbReference type="InterPro" id="IPR017441">
    <property type="entry name" value="Protein_kinase_ATP_BS"/>
</dbReference>
<dbReference type="GO" id="GO:0005524">
    <property type="term" value="F:ATP binding"/>
    <property type="evidence" value="ECO:0007669"/>
    <property type="project" value="UniProtKB-UniRule"/>
</dbReference>
<feature type="domain" description="Protein kinase" evidence="24">
    <location>
        <begin position="765"/>
        <end position="1036"/>
    </location>
</feature>
<dbReference type="GO" id="GO:0004714">
    <property type="term" value="F:transmembrane receptor protein tyrosine kinase activity"/>
    <property type="evidence" value="ECO:0007669"/>
    <property type="project" value="UniProtKB-EC"/>
</dbReference>
<dbReference type="FunFam" id="1.10.510.10:FF:000034">
    <property type="entry name" value="Tyrosine-protein kinase receptor"/>
    <property type="match status" value="1"/>
</dbReference>
<dbReference type="PROSITE" id="PS00239">
    <property type="entry name" value="RECEPTOR_TYR_KIN_II"/>
    <property type="match status" value="1"/>
</dbReference>
<gene>
    <name evidence="28" type="ORF">SSS_6830</name>
</gene>
<comment type="caution">
    <text evidence="19">Lacks conserved residue(s) required for the propagation of feature annotation.</text>
</comment>
<dbReference type="Pfam" id="PF07714">
    <property type="entry name" value="PK_Tyr_Ser-Thr"/>
    <property type="match status" value="1"/>
</dbReference>
<feature type="region of interest" description="Disordered" evidence="22">
    <location>
        <begin position="178"/>
        <end position="228"/>
    </location>
</feature>
<feature type="compositionally biased region" description="Low complexity" evidence="22">
    <location>
        <begin position="738"/>
        <end position="749"/>
    </location>
</feature>
<keyword evidence="9 23" id="KW-1133">Transmembrane helix</keyword>
<dbReference type="Pfam" id="PF01392">
    <property type="entry name" value="Fz"/>
    <property type="match status" value="1"/>
</dbReference>
<comment type="similarity">
    <text evidence="21">Belongs to the protein kinase superfamily. Tyr protein kinase family. Insulin receptor subfamily.</text>
</comment>
<evidence type="ECO:0000256" key="16">
    <source>
        <dbReference type="ARBA" id="ARBA00023319"/>
    </source>
</evidence>
<dbReference type="SUPFAM" id="SSF48726">
    <property type="entry name" value="Immunoglobulin"/>
    <property type="match status" value="1"/>
</dbReference>
<dbReference type="Gene3D" id="1.10.510.10">
    <property type="entry name" value="Transferase(Phosphotransferase) domain 1"/>
    <property type="match status" value="1"/>
</dbReference>
<dbReference type="AlphaFoldDB" id="A0A834RFC2"/>
<feature type="compositionally biased region" description="Low complexity" evidence="22">
    <location>
        <begin position="683"/>
        <end position="698"/>
    </location>
</feature>
<dbReference type="InterPro" id="IPR038178">
    <property type="entry name" value="Kringle_sf"/>
</dbReference>
<keyword evidence="13" id="KW-1015">Disulfide bond</keyword>
<comment type="catalytic activity">
    <reaction evidence="18 21">
        <text>L-tyrosyl-[protein] + ATP = O-phospho-L-tyrosyl-[protein] + ADP + H(+)</text>
        <dbReference type="Rhea" id="RHEA:10596"/>
        <dbReference type="Rhea" id="RHEA-COMP:10136"/>
        <dbReference type="Rhea" id="RHEA-COMP:20101"/>
        <dbReference type="ChEBI" id="CHEBI:15378"/>
        <dbReference type="ChEBI" id="CHEBI:30616"/>
        <dbReference type="ChEBI" id="CHEBI:46858"/>
        <dbReference type="ChEBI" id="CHEBI:61978"/>
        <dbReference type="ChEBI" id="CHEBI:456216"/>
        <dbReference type="EC" id="2.7.10.1"/>
    </reaction>
</comment>
<evidence type="ECO:0000256" key="6">
    <source>
        <dbReference type="ARBA" id="ARBA00022741"/>
    </source>
</evidence>
<dbReference type="PROSITE" id="PS00107">
    <property type="entry name" value="PROTEIN_KINASE_ATP"/>
    <property type="match status" value="1"/>
</dbReference>
<feature type="region of interest" description="Disordered" evidence="22">
    <location>
        <begin position="718"/>
        <end position="759"/>
    </location>
</feature>
<dbReference type="Gene3D" id="2.40.20.10">
    <property type="entry name" value="Plasminogen Kringle 4"/>
    <property type="match status" value="1"/>
</dbReference>
<keyword evidence="6 20" id="KW-0547">Nucleotide-binding</keyword>